<protein>
    <submittedName>
        <fullName evidence="9">Uncharacterized protein</fullName>
    </submittedName>
</protein>
<evidence type="ECO:0000259" key="7">
    <source>
        <dbReference type="SMART" id="SM00645"/>
    </source>
</evidence>
<dbReference type="OrthoDB" id="387093at2759"/>
<evidence type="ECO:0000256" key="5">
    <source>
        <dbReference type="ARBA" id="ARBA00023145"/>
    </source>
</evidence>
<dbReference type="PROSITE" id="PS00639">
    <property type="entry name" value="THIOL_PROTEASE_HIS"/>
    <property type="match status" value="1"/>
</dbReference>
<dbReference type="InterPro" id="IPR013128">
    <property type="entry name" value="Peptidase_C1A"/>
</dbReference>
<dbReference type="Proteomes" id="UP001153620">
    <property type="component" value="Chromosome 3"/>
</dbReference>
<dbReference type="SMART" id="SM00645">
    <property type="entry name" value="Pept_C1"/>
    <property type="match status" value="1"/>
</dbReference>
<evidence type="ECO:0000313" key="10">
    <source>
        <dbReference type="Proteomes" id="UP001153620"/>
    </source>
</evidence>
<dbReference type="Gene3D" id="3.90.70.10">
    <property type="entry name" value="Cysteine proteinases"/>
    <property type="match status" value="1"/>
</dbReference>
<accession>A0A9N9WTG9</accession>
<gene>
    <name evidence="9" type="ORF">CHIRRI_LOCUS11377</name>
</gene>
<evidence type="ECO:0000256" key="2">
    <source>
        <dbReference type="ARBA" id="ARBA00022670"/>
    </source>
</evidence>
<dbReference type="PROSITE" id="PS00640">
    <property type="entry name" value="THIOL_PROTEASE_ASN"/>
    <property type="match status" value="1"/>
</dbReference>
<dbReference type="InterPro" id="IPR000668">
    <property type="entry name" value="Peptidase_C1A_C"/>
</dbReference>
<evidence type="ECO:0000256" key="6">
    <source>
        <dbReference type="ARBA" id="ARBA00023157"/>
    </source>
</evidence>
<dbReference type="PANTHER" id="PTHR12411">
    <property type="entry name" value="CYSTEINE PROTEASE FAMILY C1-RELATED"/>
    <property type="match status" value="1"/>
</dbReference>
<dbReference type="InterPro" id="IPR039417">
    <property type="entry name" value="Peptidase_C1A_papain-like"/>
</dbReference>
<dbReference type="CDD" id="cd02248">
    <property type="entry name" value="Peptidase_C1A"/>
    <property type="match status" value="1"/>
</dbReference>
<dbReference type="InterPro" id="IPR025660">
    <property type="entry name" value="Pept_his_AS"/>
</dbReference>
<keyword evidence="4" id="KW-0788">Thiol protease</keyword>
<evidence type="ECO:0000256" key="3">
    <source>
        <dbReference type="ARBA" id="ARBA00022801"/>
    </source>
</evidence>
<feature type="domain" description="Peptidase C1A papain C-terminal" evidence="7">
    <location>
        <begin position="109"/>
        <end position="348"/>
    </location>
</feature>
<dbReference type="PRINTS" id="PR00705">
    <property type="entry name" value="PAPAIN"/>
</dbReference>
<reference evidence="9" key="2">
    <citation type="submission" date="2022-10" db="EMBL/GenBank/DDBJ databases">
        <authorList>
            <consortium name="ENA_rothamsted_submissions"/>
            <consortium name="culmorum"/>
            <person name="King R."/>
        </authorList>
    </citation>
    <scope>NUCLEOTIDE SEQUENCE</scope>
</reference>
<name>A0A9N9WTG9_9DIPT</name>
<reference evidence="9" key="1">
    <citation type="submission" date="2022-01" db="EMBL/GenBank/DDBJ databases">
        <authorList>
            <person name="King R."/>
        </authorList>
    </citation>
    <scope>NUCLEOTIDE SEQUENCE</scope>
</reference>
<feature type="domain" description="Cathepsin propeptide inhibitor" evidence="8">
    <location>
        <begin position="24"/>
        <end position="84"/>
    </location>
</feature>
<keyword evidence="5" id="KW-0865">Zymogen</keyword>
<dbReference type="SMART" id="SM00848">
    <property type="entry name" value="Inhibitor_I29"/>
    <property type="match status" value="1"/>
</dbReference>
<keyword evidence="6" id="KW-1015">Disulfide bond</keyword>
<sequence>MNSVIFISLVMSVFDQPFISDQDWNNFKIEYSKNYLNRHEEVLRYNNFKSNDEKIKAHNMNYLKGKTGYKMGHNEFSDLSHEEFAAIYLHPIKPEIDNNELSFNTSLKDPAELSYKKYCLPPLSQGGCGSCWAFAAAAQVEAQLKRKNSNFKQYISPQYMLDCSGGGTCKYVEITNNFNKLNTILPLIRGGSTKAALDYMRDNGFVSLNDYPYRTKQQKCNSKAPKLPQKIKSTSIKSLHGNEDSLQKALINIGPVSVSILVLETFKNYKEGIYFDDSCPSTCEKTNHAVVLVGYGTDKTSFKEPVDYWIIKNSWGTKWGEGGYFRMIKGRKGMNNNCNVACYIRYAVV</sequence>
<evidence type="ECO:0000259" key="8">
    <source>
        <dbReference type="SMART" id="SM00848"/>
    </source>
</evidence>
<dbReference type="EMBL" id="OU895879">
    <property type="protein sequence ID" value="CAG9808539.1"/>
    <property type="molecule type" value="Genomic_DNA"/>
</dbReference>
<evidence type="ECO:0000313" key="9">
    <source>
        <dbReference type="EMBL" id="CAG9808539.1"/>
    </source>
</evidence>
<dbReference type="PROSITE" id="PS00139">
    <property type="entry name" value="THIOL_PROTEASE_CYS"/>
    <property type="match status" value="1"/>
</dbReference>
<dbReference type="Pfam" id="PF00112">
    <property type="entry name" value="Peptidase_C1"/>
    <property type="match status" value="1"/>
</dbReference>
<keyword evidence="3" id="KW-0378">Hydrolase</keyword>
<evidence type="ECO:0000256" key="1">
    <source>
        <dbReference type="ARBA" id="ARBA00008455"/>
    </source>
</evidence>
<dbReference type="InterPro" id="IPR000169">
    <property type="entry name" value="Pept_cys_AS"/>
</dbReference>
<dbReference type="InterPro" id="IPR025661">
    <property type="entry name" value="Pept_asp_AS"/>
</dbReference>
<dbReference type="AlphaFoldDB" id="A0A9N9WTG9"/>
<dbReference type="Pfam" id="PF08246">
    <property type="entry name" value="Inhibitor_I29"/>
    <property type="match status" value="1"/>
</dbReference>
<dbReference type="GO" id="GO:0008234">
    <property type="term" value="F:cysteine-type peptidase activity"/>
    <property type="evidence" value="ECO:0007669"/>
    <property type="project" value="UniProtKB-KW"/>
</dbReference>
<dbReference type="InterPro" id="IPR013201">
    <property type="entry name" value="Prot_inhib_I29"/>
</dbReference>
<dbReference type="GO" id="GO:0006508">
    <property type="term" value="P:proteolysis"/>
    <property type="evidence" value="ECO:0007669"/>
    <property type="project" value="UniProtKB-KW"/>
</dbReference>
<evidence type="ECO:0000256" key="4">
    <source>
        <dbReference type="ARBA" id="ARBA00022807"/>
    </source>
</evidence>
<proteinExistence type="inferred from homology"/>
<dbReference type="InterPro" id="IPR038765">
    <property type="entry name" value="Papain-like_cys_pep_sf"/>
</dbReference>
<organism evidence="9 10">
    <name type="scientific">Chironomus riparius</name>
    <dbReference type="NCBI Taxonomy" id="315576"/>
    <lineage>
        <taxon>Eukaryota</taxon>
        <taxon>Metazoa</taxon>
        <taxon>Ecdysozoa</taxon>
        <taxon>Arthropoda</taxon>
        <taxon>Hexapoda</taxon>
        <taxon>Insecta</taxon>
        <taxon>Pterygota</taxon>
        <taxon>Neoptera</taxon>
        <taxon>Endopterygota</taxon>
        <taxon>Diptera</taxon>
        <taxon>Nematocera</taxon>
        <taxon>Chironomoidea</taxon>
        <taxon>Chironomidae</taxon>
        <taxon>Chironominae</taxon>
        <taxon>Chironomus</taxon>
    </lineage>
</organism>
<keyword evidence="10" id="KW-1185">Reference proteome</keyword>
<keyword evidence="2" id="KW-0645">Protease</keyword>
<dbReference type="SUPFAM" id="SSF54001">
    <property type="entry name" value="Cysteine proteinases"/>
    <property type="match status" value="1"/>
</dbReference>
<comment type="similarity">
    <text evidence="1">Belongs to the peptidase C1 family.</text>
</comment>